<dbReference type="Proteomes" id="UP000054558">
    <property type="component" value="Unassembled WGS sequence"/>
</dbReference>
<evidence type="ECO:0000256" key="2">
    <source>
        <dbReference type="SAM" id="MobiDB-lite"/>
    </source>
</evidence>
<gene>
    <name evidence="3" type="ORF">KFL_000450310</name>
</gene>
<evidence type="ECO:0000256" key="1">
    <source>
        <dbReference type="ARBA" id="ARBA00005595"/>
    </source>
</evidence>
<dbReference type="OrthoDB" id="360327at2759"/>
<reference evidence="3 4" key="1">
    <citation type="journal article" date="2014" name="Nat. Commun.">
        <title>Klebsormidium flaccidum genome reveals primary factors for plant terrestrial adaptation.</title>
        <authorList>
            <person name="Hori K."/>
            <person name="Maruyama F."/>
            <person name="Fujisawa T."/>
            <person name="Togashi T."/>
            <person name="Yamamoto N."/>
            <person name="Seo M."/>
            <person name="Sato S."/>
            <person name="Yamada T."/>
            <person name="Mori H."/>
            <person name="Tajima N."/>
            <person name="Moriyama T."/>
            <person name="Ikeuchi M."/>
            <person name="Watanabe M."/>
            <person name="Wada H."/>
            <person name="Kobayashi K."/>
            <person name="Saito M."/>
            <person name="Masuda T."/>
            <person name="Sasaki-Sekimoto Y."/>
            <person name="Mashiguchi K."/>
            <person name="Awai K."/>
            <person name="Shimojima M."/>
            <person name="Masuda S."/>
            <person name="Iwai M."/>
            <person name="Nobusawa T."/>
            <person name="Narise T."/>
            <person name="Kondo S."/>
            <person name="Saito H."/>
            <person name="Sato R."/>
            <person name="Murakawa M."/>
            <person name="Ihara Y."/>
            <person name="Oshima-Yamada Y."/>
            <person name="Ohtaka K."/>
            <person name="Satoh M."/>
            <person name="Sonobe K."/>
            <person name="Ishii M."/>
            <person name="Ohtani R."/>
            <person name="Kanamori-Sato M."/>
            <person name="Honoki R."/>
            <person name="Miyazaki D."/>
            <person name="Mochizuki H."/>
            <person name="Umetsu J."/>
            <person name="Higashi K."/>
            <person name="Shibata D."/>
            <person name="Kamiya Y."/>
            <person name="Sato N."/>
            <person name="Nakamura Y."/>
            <person name="Tabata S."/>
            <person name="Ida S."/>
            <person name="Kurokawa K."/>
            <person name="Ohta H."/>
        </authorList>
    </citation>
    <scope>NUCLEOTIDE SEQUENCE [LARGE SCALE GENOMIC DNA]</scope>
    <source>
        <strain evidence="3 4">NIES-2285</strain>
    </source>
</reference>
<evidence type="ECO:0000313" key="3">
    <source>
        <dbReference type="EMBL" id="GAQ80075.1"/>
    </source>
</evidence>
<comment type="similarity">
    <text evidence="1">Belongs to the CWC16 family.</text>
</comment>
<organism evidence="3 4">
    <name type="scientific">Klebsormidium nitens</name>
    <name type="common">Green alga</name>
    <name type="synonym">Ulothrix nitens</name>
    <dbReference type="NCBI Taxonomy" id="105231"/>
    <lineage>
        <taxon>Eukaryota</taxon>
        <taxon>Viridiplantae</taxon>
        <taxon>Streptophyta</taxon>
        <taxon>Klebsormidiophyceae</taxon>
        <taxon>Klebsormidiales</taxon>
        <taxon>Klebsormidiaceae</taxon>
        <taxon>Klebsormidium</taxon>
    </lineage>
</organism>
<name>A0A1Y1HN53_KLENI</name>
<dbReference type="GO" id="GO:0000398">
    <property type="term" value="P:mRNA splicing, via spliceosome"/>
    <property type="evidence" value="ECO:0007669"/>
    <property type="project" value="InterPro"/>
</dbReference>
<dbReference type="GO" id="GO:0008380">
    <property type="term" value="P:RNA splicing"/>
    <property type="evidence" value="ECO:0000318"/>
    <property type="project" value="GO_Central"/>
</dbReference>
<accession>A0A1Y1HN53</accession>
<dbReference type="GO" id="GO:0005684">
    <property type="term" value="C:U2-type spliceosomal complex"/>
    <property type="evidence" value="ECO:0000318"/>
    <property type="project" value="GO_Central"/>
</dbReference>
<dbReference type="Pfam" id="PF04502">
    <property type="entry name" value="Saf4_Yju2"/>
    <property type="match status" value="1"/>
</dbReference>
<keyword evidence="4" id="KW-1185">Reference proteome</keyword>
<feature type="region of interest" description="Disordered" evidence="2">
    <location>
        <begin position="303"/>
        <end position="330"/>
    </location>
</feature>
<feature type="region of interest" description="Disordered" evidence="2">
    <location>
        <begin position="261"/>
        <end position="282"/>
    </location>
</feature>
<evidence type="ECO:0008006" key="5">
    <source>
        <dbReference type="Google" id="ProtNLM"/>
    </source>
</evidence>
<protein>
    <recommendedName>
        <fullName evidence="5">Coiled-coil domain-containing protein 130</fullName>
    </recommendedName>
</protein>
<evidence type="ECO:0000313" key="4">
    <source>
        <dbReference type="Proteomes" id="UP000054558"/>
    </source>
</evidence>
<dbReference type="GO" id="GO:0071014">
    <property type="term" value="C:post-mRNA release spliceosomal complex"/>
    <property type="evidence" value="ECO:0000318"/>
    <property type="project" value="GO_Central"/>
</dbReference>
<sequence>MSTLAAARADNFYFPPEWTPEQGGLNKFQGQHPLRERAKKLKSEGILVVRFEMPFKVWCEGCGHLIATGVRFNAEKKQIGNYFSTKIWSFVMKSPCCQTEIEIQTDPKSTQYIVVRGAKQKVETYDAADAGTAELNIQEDREKLADPFFKLEHAGDDVRRARTAVPLLTQLKNDSDAKHADPFARNKALRKQLREQKKRVAEETVEARKKGLGLRLLPAAKEDAEAAARVRYGVSNKSGFDENRRKRRAAIRASSIFQASSSGKEGVSGKARVELPDEKRRKADLLAKEKSIDAFGVSRLLSGNVKRTHQGDASRPSKKQASMTSLRAVS</sequence>
<dbReference type="OMA" id="RNMSVWD"/>
<dbReference type="PANTHER" id="PTHR12111">
    <property type="entry name" value="SPLICING FACTOR YJU2"/>
    <property type="match status" value="1"/>
</dbReference>
<dbReference type="STRING" id="105231.A0A1Y1HN53"/>
<feature type="compositionally biased region" description="Polar residues" evidence="2">
    <location>
        <begin position="319"/>
        <end position="330"/>
    </location>
</feature>
<dbReference type="InterPro" id="IPR007590">
    <property type="entry name" value="Saf4/Yju2"/>
</dbReference>
<proteinExistence type="inferred from homology"/>
<dbReference type="AlphaFoldDB" id="A0A1Y1HN53"/>
<dbReference type="EMBL" id="DF236994">
    <property type="protein sequence ID" value="GAQ80075.1"/>
    <property type="molecule type" value="Genomic_DNA"/>
</dbReference>
<dbReference type="PANTHER" id="PTHR12111:SF2">
    <property type="entry name" value="SPLICING FACTOR YJU2B-RELATED"/>
    <property type="match status" value="1"/>
</dbReference>
<feature type="compositionally biased region" description="Basic and acidic residues" evidence="2">
    <location>
        <begin position="271"/>
        <end position="282"/>
    </location>
</feature>